<name>D6YU91_WADCW</name>
<dbReference type="PANTHER" id="PTHR40940">
    <property type="entry name" value="PROTEIN BATD-RELATED"/>
    <property type="match status" value="1"/>
</dbReference>
<dbReference type="HOGENOM" id="CLU_476368_0_0_0"/>
<keyword evidence="3" id="KW-1185">Reference proteome</keyword>
<reference evidence="2 3" key="1">
    <citation type="journal article" date="2010" name="PLoS ONE">
        <title>The Waddlia genome: a window into chlamydial biology.</title>
        <authorList>
            <person name="Bertelli C."/>
            <person name="Collyn F."/>
            <person name="Croxatto A."/>
            <person name="Ruckert C."/>
            <person name="Polkinghorne A."/>
            <person name="Kebbi-Beghdadi C."/>
            <person name="Goesmann A."/>
            <person name="Vaughan L."/>
            <person name="Greub G."/>
        </authorList>
    </citation>
    <scope>NUCLEOTIDE SEQUENCE [LARGE SCALE GENOMIC DNA]</scope>
    <source>
        <strain evidence="3">ATCC VR-1470 / WSU 86-1044</strain>
    </source>
</reference>
<dbReference type="PANTHER" id="PTHR40940:SF2">
    <property type="entry name" value="BATD"/>
    <property type="match status" value="1"/>
</dbReference>
<gene>
    <name evidence="2" type="ordered locus">wcw_0328</name>
</gene>
<evidence type="ECO:0000313" key="2">
    <source>
        <dbReference type="EMBL" id="ADI37702.1"/>
    </source>
</evidence>
<evidence type="ECO:0000313" key="3">
    <source>
        <dbReference type="Proteomes" id="UP000001505"/>
    </source>
</evidence>
<dbReference type="EMBL" id="CP001928">
    <property type="protein sequence ID" value="ADI37702.1"/>
    <property type="molecule type" value="Genomic_DNA"/>
</dbReference>
<dbReference type="OrthoDB" id="20603at2"/>
<accession>D6YU91</accession>
<sequence>MVKASQVIGLLMMIVTTALAAQDVIVTSEVEEKGKVGMPLKGTVTITHDLKEQVDENSFMLGDAPLEVEHLKEVQVAPNSPLTISIYTFTLMPDEAGLHELPQVKVTVGGKDYRSFATTYRVEEVKATPVTPGSSSSSSIVLRIEPLIVGDTPLYPGQRIKVGYRYIFNYSQDLKKEIVPLLEAKGFRKVGGKTQETKMSGKLVHLDVLQEVEAIEPGEYHFEPAKIQGRAWRKGRFGQKDLAINDSVAESEPISITVLPFPKQNQPPSFNGAIGTKLSFDTILLTEDKLTVGDKMKLKLEFKGTGELASLPILDICCQPGMSGFFRLSDLPPEESLQGDAKVFIVEMRPLTDQAKEIPALEFSYFNPEKKSYQTVKSDPIPLEIAPLKEGEKIDEEASDQKQDLGKPPVIEEKSELPAIEIEGAKGVEEADLKNLPFGSPWVIYFIPFFIAGLLFQKHLREHLLKKQQEEKIETSRDLFYDALDGGAADPQFYRKLHRAFILRLYERGLVKNLSMTTDLLPDEGVSGDVKAFLTEIETKRFSGREEELGFEEINRAKKLFKEI</sequence>
<protein>
    <recommendedName>
        <fullName evidence="4">Protein BatD</fullName>
    </recommendedName>
</protein>
<evidence type="ECO:0000256" key="1">
    <source>
        <dbReference type="SAM" id="SignalP"/>
    </source>
</evidence>
<dbReference type="InterPro" id="IPR025738">
    <property type="entry name" value="BatD"/>
</dbReference>
<proteinExistence type="predicted"/>
<feature type="signal peptide" evidence="1">
    <location>
        <begin position="1"/>
        <end position="20"/>
    </location>
</feature>
<keyword evidence="1" id="KW-0732">Signal</keyword>
<organism evidence="2 3">
    <name type="scientific">Waddlia chondrophila (strain ATCC VR-1470 / WSU 86-1044)</name>
    <dbReference type="NCBI Taxonomy" id="716544"/>
    <lineage>
        <taxon>Bacteria</taxon>
        <taxon>Pseudomonadati</taxon>
        <taxon>Chlamydiota</taxon>
        <taxon>Chlamydiia</taxon>
        <taxon>Parachlamydiales</taxon>
        <taxon>Waddliaceae</taxon>
        <taxon>Waddlia</taxon>
    </lineage>
</organism>
<dbReference type="KEGG" id="wch:wcw_0328"/>
<dbReference type="eggNOG" id="COG0457">
    <property type="taxonomic scope" value="Bacteria"/>
</dbReference>
<feature type="chain" id="PRO_5003091431" description="Protein BatD" evidence="1">
    <location>
        <begin position="21"/>
        <end position="564"/>
    </location>
</feature>
<dbReference type="Proteomes" id="UP000001505">
    <property type="component" value="Chromosome"/>
</dbReference>
<dbReference type="AlphaFoldDB" id="D6YU91"/>
<dbReference type="RefSeq" id="WP_013181430.1">
    <property type="nucleotide sequence ID" value="NC_014225.1"/>
</dbReference>
<evidence type="ECO:0008006" key="4">
    <source>
        <dbReference type="Google" id="ProtNLM"/>
    </source>
</evidence>
<dbReference type="STRING" id="716544.wcw_0328"/>